<dbReference type="SUPFAM" id="SSF54211">
    <property type="entry name" value="Ribosomal protein S5 domain 2-like"/>
    <property type="match status" value="1"/>
</dbReference>
<dbReference type="FunFam" id="3.40.50.11260:FF:000001">
    <property type="entry name" value="Heat shock protein 90 alpha"/>
    <property type="match status" value="1"/>
</dbReference>
<comment type="subcellular location">
    <subcellularLocation>
        <location evidence="1">Cytoplasm</location>
    </subcellularLocation>
</comment>
<evidence type="ECO:0000256" key="5">
    <source>
        <dbReference type="ARBA" id="ARBA00022840"/>
    </source>
</evidence>
<dbReference type="GO" id="GO:0016887">
    <property type="term" value="F:ATP hydrolysis activity"/>
    <property type="evidence" value="ECO:0007669"/>
    <property type="project" value="InterPro"/>
</dbReference>
<keyword evidence="5" id="KW-0067">ATP-binding</keyword>
<keyword evidence="11" id="KW-1185">Reference proteome</keyword>
<dbReference type="SUPFAM" id="SSF110942">
    <property type="entry name" value="HSP90 C-terminal domain"/>
    <property type="match status" value="1"/>
</dbReference>
<dbReference type="FunFam" id="1.20.120.790:FF:000001">
    <property type="entry name" value="Heat shock protein 90 alpha"/>
    <property type="match status" value="1"/>
</dbReference>
<evidence type="ECO:0000256" key="1">
    <source>
        <dbReference type="ARBA" id="ARBA00004496"/>
    </source>
</evidence>
<keyword evidence="3" id="KW-0963">Cytoplasm</keyword>
<organism evidence="10 11">
    <name type="scientific">Cervus elaphus hippelaphus</name>
    <name type="common">European red deer</name>
    <dbReference type="NCBI Taxonomy" id="46360"/>
    <lineage>
        <taxon>Eukaryota</taxon>
        <taxon>Metazoa</taxon>
        <taxon>Chordata</taxon>
        <taxon>Craniata</taxon>
        <taxon>Vertebrata</taxon>
        <taxon>Euteleostomi</taxon>
        <taxon>Mammalia</taxon>
        <taxon>Eutheria</taxon>
        <taxon>Laurasiatheria</taxon>
        <taxon>Artiodactyla</taxon>
        <taxon>Ruminantia</taxon>
        <taxon>Pecora</taxon>
        <taxon>Cervidae</taxon>
        <taxon>Cervinae</taxon>
        <taxon>Cervus</taxon>
    </lineage>
</organism>
<evidence type="ECO:0000256" key="6">
    <source>
        <dbReference type="ARBA" id="ARBA00023016"/>
    </source>
</evidence>
<sequence length="813" mass="94359">LHDEIVVSSLDASRQLMLNEEQLEDMRQELVRQYQEHQQATELLRQAHMRQMERQREDQEQLQEEIKRLNKQLAQRSSVDNENLVSERERVLLEELEALKQLSPAGREKLRCELRSSSTQTQLEHAKVTQTELMRESFRQKQEVTESLRCQEELRERLQEESRAREQLAVELSKAEETEALKRDHYVAVQLLTEECSTLKAVMQCLRSREILDQTGVREFIFHKVRDLTQHRKAEEKKGLLRAVHTEGMQVLSLTESPCSDGEDHSAQQTSESWLEERRAYLSTISSLKDLITKMQVQREAKVYDSSQPHESSSDWRGELLLALQRVFLKERSALLAAFQTELTALGTGDAVELLNCLEQRIQEQGIEYQAAMECLQKADRRSLLAEIQALHAQMNIKKTTLKREQEIDQPSQGQLEFRALLFIPRRAPFDLFENKKKKNNIKLYVRRVFIMDSCDELIPEYLNFIRGVVDSEDLPLNISREMLQQSKILKVIRKNIVKKCLELFSELAEDKENYKKFYEAFSKNLKLGIHEDSTNRRRLSELLRYHTSQSGDEMTSLSEYVSRMKETQKSIYYITGESKEQVANSAFVERVRKRGFEVVYMTEPIDEYCVQQLKEFDGKSLVSVTKEGLELPEDEEEKKKMEESKAKFENLCKLMKEILDKKVEKVTISNRLVSSPCCIVTSTYGWTANMERIMKAQALRDNSTMGYMMAKKHLEINPDHPIVETLRQKAEADKNDKAVKDLVVLLFETALLSSGFSLEDPQTHSNRIYRMIKLGLGIDEDEVTAEEPSAAVPDEIPPLEGDEDASRMEEVD</sequence>
<keyword evidence="8" id="KW-0175">Coiled coil</keyword>
<dbReference type="FunFam" id="3.30.230.80:FF:000001">
    <property type="entry name" value="Heat shock protein 90 alpha"/>
    <property type="match status" value="1"/>
</dbReference>
<dbReference type="Gene3D" id="3.30.230.80">
    <property type="match status" value="1"/>
</dbReference>
<accession>A0A212D4C1</accession>
<feature type="region of interest" description="Disordered" evidence="9">
    <location>
        <begin position="783"/>
        <end position="813"/>
    </location>
</feature>
<dbReference type="PANTHER" id="PTHR11528">
    <property type="entry name" value="HEAT SHOCK PROTEIN 90 FAMILY MEMBER"/>
    <property type="match status" value="1"/>
</dbReference>
<keyword evidence="7" id="KW-0143">Chaperone</keyword>
<dbReference type="GO" id="GO:0140662">
    <property type="term" value="F:ATP-dependent protein folding chaperone"/>
    <property type="evidence" value="ECO:0007669"/>
    <property type="project" value="InterPro"/>
</dbReference>
<keyword evidence="4" id="KW-0547">Nucleotide-binding</keyword>
<dbReference type="GO" id="GO:0005737">
    <property type="term" value="C:cytoplasm"/>
    <property type="evidence" value="ECO:0007669"/>
    <property type="project" value="UniProtKB-SubCell"/>
</dbReference>
<evidence type="ECO:0000313" key="10">
    <source>
        <dbReference type="EMBL" id="OWK13107.1"/>
    </source>
</evidence>
<dbReference type="Proteomes" id="UP000242450">
    <property type="component" value="Chromosome 7"/>
</dbReference>
<name>A0A212D4C1_CEREH</name>
<dbReference type="Gene3D" id="1.20.120.790">
    <property type="entry name" value="Heat shock protein 90, C-terminal domain"/>
    <property type="match status" value="1"/>
</dbReference>
<protein>
    <submittedName>
        <fullName evidence="10">Uncharacterized protein</fullName>
    </submittedName>
</protein>
<evidence type="ECO:0000256" key="3">
    <source>
        <dbReference type="ARBA" id="ARBA00022490"/>
    </source>
</evidence>
<dbReference type="Pfam" id="PF00183">
    <property type="entry name" value="HSP90"/>
    <property type="match status" value="1"/>
</dbReference>
<dbReference type="Gene3D" id="3.40.50.11260">
    <property type="match status" value="1"/>
</dbReference>
<gene>
    <name evidence="10" type="ORF">Celaphus_00014355</name>
</gene>
<reference evidence="10 11" key="1">
    <citation type="journal article" date="2018" name="Mol. Genet. Genomics">
        <title>The red deer Cervus elaphus genome CerEla1.0: sequencing, annotating, genes, and chromosomes.</title>
        <authorList>
            <person name="Bana N.A."/>
            <person name="Nyiri A."/>
            <person name="Nagy J."/>
            <person name="Frank K."/>
            <person name="Nagy T."/>
            <person name="Steger V."/>
            <person name="Schiller M."/>
            <person name="Lakatos P."/>
            <person name="Sugar L."/>
            <person name="Horn P."/>
            <person name="Barta E."/>
            <person name="Orosz L."/>
        </authorList>
    </citation>
    <scope>NUCLEOTIDE SEQUENCE [LARGE SCALE GENOMIC DNA]</scope>
    <source>
        <strain evidence="10">Hungarian</strain>
    </source>
</reference>
<evidence type="ECO:0000256" key="8">
    <source>
        <dbReference type="SAM" id="Coils"/>
    </source>
</evidence>
<dbReference type="InterPro" id="IPR001404">
    <property type="entry name" value="Hsp90_fam"/>
</dbReference>
<dbReference type="GO" id="GO:0005524">
    <property type="term" value="F:ATP binding"/>
    <property type="evidence" value="ECO:0007669"/>
    <property type="project" value="UniProtKB-KW"/>
</dbReference>
<feature type="coiled-coil region" evidence="8">
    <location>
        <begin position="13"/>
        <end position="79"/>
    </location>
</feature>
<dbReference type="InterPro" id="IPR020568">
    <property type="entry name" value="Ribosomal_Su5_D2-typ_SF"/>
</dbReference>
<evidence type="ECO:0000256" key="9">
    <source>
        <dbReference type="SAM" id="MobiDB-lite"/>
    </source>
</evidence>
<dbReference type="AlphaFoldDB" id="A0A212D4C1"/>
<evidence type="ECO:0000256" key="4">
    <source>
        <dbReference type="ARBA" id="ARBA00022741"/>
    </source>
</evidence>
<dbReference type="GO" id="GO:0051082">
    <property type="term" value="F:unfolded protein binding"/>
    <property type="evidence" value="ECO:0007669"/>
    <property type="project" value="InterPro"/>
</dbReference>
<proteinExistence type="inferred from homology"/>
<evidence type="ECO:0000256" key="7">
    <source>
        <dbReference type="ARBA" id="ARBA00023186"/>
    </source>
</evidence>
<dbReference type="EMBL" id="MKHE01000007">
    <property type="protein sequence ID" value="OWK13107.1"/>
    <property type="molecule type" value="Genomic_DNA"/>
</dbReference>
<comment type="similarity">
    <text evidence="2">Belongs to the heat shock protein 90 family.</text>
</comment>
<dbReference type="InterPro" id="IPR037196">
    <property type="entry name" value="HSP90_C"/>
</dbReference>
<feature type="non-terminal residue" evidence="10">
    <location>
        <position position="1"/>
    </location>
</feature>
<evidence type="ECO:0000256" key="2">
    <source>
        <dbReference type="ARBA" id="ARBA00008239"/>
    </source>
</evidence>
<comment type="caution">
    <text evidence="10">The sequence shown here is derived from an EMBL/GenBank/DDBJ whole genome shotgun (WGS) entry which is preliminary data.</text>
</comment>
<feature type="coiled-coil region" evidence="8">
    <location>
        <begin position="141"/>
        <end position="178"/>
    </location>
</feature>
<evidence type="ECO:0000313" key="11">
    <source>
        <dbReference type="Proteomes" id="UP000242450"/>
    </source>
</evidence>
<keyword evidence="6" id="KW-0346">Stress response</keyword>
<dbReference type="OrthoDB" id="5426351at2759"/>